<reference evidence="1" key="1">
    <citation type="submission" date="2014-09" db="EMBL/GenBank/DDBJ databases">
        <authorList>
            <person name="Magalhaes I.L.F."/>
            <person name="Oliveira U."/>
            <person name="Santos F.R."/>
            <person name="Vidigal T.H.D.A."/>
            <person name="Brescovit A.D."/>
            <person name="Santos A.J."/>
        </authorList>
    </citation>
    <scope>NUCLEOTIDE SEQUENCE</scope>
    <source>
        <tissue evidence="1">Shoot tissue taken approximately 20 cm above the soil surface</tissue>
    </source>
</reference>
<name>A0A0A9FU28_ARUDO</name>
<reference evidence="1" key="2">
    <citation type="journal article" date="2015" name="Data Brief">
        <title>Shoot transcriptome of the giant reed, Arundo donax.</title>
        <authorList>
            <person name="Barrero R.A."/>
            <person name="Guerrero F.D."/>
            <person name="Moolhuijzen P."/>
            <person name="Goolsby J.A."/>
            <person name="Tidwell J."/>
            <person name="Bellgard S.E."/>
            <person name="Bellgard M.I."/>
        </authorList>
    </citation>
    <scope>NUCLEOTIDE SEQUENCE</scope>
    <source>
        <tissue evidence="1">Shoot tissue taken approximately 20 cm above the soil surface</tissue>
    </source>
</reference>
<protein>
    <submittedName>
        <fullName evidence="1">Uncharacterized protein</fullName>
    </submittedName>
</protein>
<evidence type="ECO:0000313" key="1">
    <source>
        <dbReference type="EMBL" id="JAE13826.1"/>
    </source>
</evidence>
<dbReference type="EMBL" id="GBRH01184070">
    <property type="protein sequence ID" value="JAE13826.1"/>
    <property type="molecule type" value="Transcribed_RNA"/>
</dbReference>
<sequence>MEATDHQQSGQHDQ</sequence>
<accession>A0A0A9FU28</accession>
<proteinExistence type="predicted"/>
<organism evidence="1">
    <name type="scientific">Arundo donax</name>
    <name type="common">Giant reed</name>
    <name type="synonym">Donax arundinaceus</name>
    <dbReference type="NCBI Taxonomy" id="35708"/>
    <lineage>
        <taxon>Eukaryota</taxon>
        <taxon>Viridiplantae</taxon>
        <taxon>Streptophyta</taxon>
        <taxon>Embryophyta</taxon>
        <taxon>Tracheophyta</taxon>
        <taxon>Spermatophyta</taxon>
        <taxon>Magnoliopsida</taxon>
        <taxon>Liliopsida</taxon>
        <taxon>Poales</taxon>
        <taxon>Poaceae</taxon>
        <taxon>PACMAD clade</taxon>
        <taxon>Arundinoideae</taxon>
        <taxon>Arundineae</taxon>
        <taxon>Arundo</taxon>
    </lineage>
</organism>